<feature type="transmembrane region" description="Helical" evidence="6">
    <location>
        <begin position="163"/>
        <end position="182"/>
    </location>
</feature>
<accession>A0ABY1ZI47</accession>
<dbReference type="PANTHER" id="PTHR42920:SF5">
    <property type="entry name" value="EAMA DOMAIN-CONTAINING PROTEIN"/>
    <property type="match status" value="1"/>
</dbReference>
<dbReference type="PANTHER" id="PTHR42920">
    <property type="entry name" value="OS03G0707200 PROTEIN-RELATED"/>
    <property type="match status" value="1"/>
</dbReference>
<comment type="caution">
    <text evidence="9">The sequence shown here is derived from an EMBL/GenBank/DDBJ whole genome shotgun (WGS) entry which is preliminary data.</text>
</comment>
<dbReference type="InterPro" id="IPR051258">
    <property type="entry name" value="Diverse_Substrate_Transporter"/>
</dbReference>
<dbReference type="InterPro" id="IPR037185">
    <property type="entry name" value="EmrE-like"/>
</dbReference>
<keyword evidence="2" id="KW-1003">Cell membrane</keyword>
<feature type="domain" description="FAD dependent oxidoreductase" evidence="8">
    <location>
        <begin position="4"/>
        <end position="45"/>
    </location>
</feature>
<evidence type="ECO:0000259" key="8">
    <source>
        <dbReference type="Pfam" id="PF01266"/>
    </source>
</evidence>
<keyword evidence="5 6" id="KW-0472">Membrane</keyword>
<feature type="transmembrane region" description="Helical" evidence="6">
    <location>
        <begin position="275"/>
        <end position="296"/>
    </location>
</feature>
<sequence length="355" mass="36961">MHMTVLGAGVVGTTTAWYLRQAGHEVTVVERQPRAADNLEQTIRNRAGRGSGRVSARKREPSEGVGMALHPGSLRIVSLTTLAMLAFAANSVLGRLALDSGTIDAASFTFIRLLSGTLMLALLVRLRPSSGEGNSRGSWLSGAMLFVYAICFSYAYLSLDTGVGALILFGMVQLTMIGWGLVRGERPSPMQWAGSVMAVAGLVYLLSPGVTAPSLVGALLMALAGVGWGVYSLRGRGVSRPLVVSADNFLRAAPLALVVLLIAMPAWKVDLHGTVLAILSGAGASAIGYAIWYTVLPSLSATLAASVQLSVPVIAAAFGVILMAEPVTVRLVVSTVVILGGIGLVILSKRPSAKR</sequence>
<feature type="transmembrane region" description="Helical" evidence="6">
    <location>
        <begin position="105"/>
        <end position="126"/>
    </location>
</feature>
<feature type="transmembrane region" description="Helical" evidence="6">
    <location>
        <begin position="76"/>
        <end position="93"/>
    </location>
</feature>
<feature type="transmembrane region" description="Helical" evidence="6">
    <location>
        <begin position="189"/>
        <end position="206"/>
    </location>
</feature>
<feature type="domain" description="EamA" evidence="7">
    <location>
        <begin position="216"/>
        <end position="346"/>
    </location>
</feature>
<feature type="domain" description="EamA" evidence="7">
    <location>
        <begin position="77"/>
        <end position="205"/>
    </location>
</feature>
<dbReference type="SUPFAM" id="SSF103481">
    <property type="entry name" value="Multidrug resistance efflux transporter EmrE"/>
    <property type="match status" value="2"/>
</dbReference>
<dbReference type="Gene3D" id="3.40.50.720">
    <property type="entry name" value="NAD(P)-binding Rossmann-like Domain"/>
    <property type="match status" value="1"/>
</dbReference>
<feature type="transmembrane region" description="Helical" evidence="6">
    <location>
        <begin position="329"/>
        <end position="347"/>
    </location>
</feature>
<dbReference type="EMBL" id="SJDL01000023">
    <property type="protein sequence ID" value="TBW54282.1"/>
    <property type="molecule type" value="Genomic_DNA"/>
</dbReference>
<dbReference type="SUPFAM" id="SSF51971">
    <property type="entry name" value="Nucleotide-binding domain"/>
    <property type="match status" value="1"/>
</dbReference>
<dbReference type="InterPro" id="IPR006076">
    <property type="entry name" value="FAD-dep_OxRdtase"/>
</dbReference>
<name>A0ABY1ZI47_9GAMM</name>
<feature type="transmembrane region" description="Helical" evidence="6">
    <location>
        <begin position="212"/>
        <end position="231"/>
    </location>
</feature>
<evidence type="ECO:0000256" key="5">
    <source>
        <dbReference type="ARBA" id="ARBA00023136"/>
    </source>
</evidence>
<feature type="transmembrane region" description="Helical" evidence="6">
    <location>
        <begin position="252"/>
        <end position="269"/>
    </location>
</feature>
<feature type="transmembrane region" description="Helical" evidence="6">
    <location>
        <begin position="303"/>
        <end position="323"/>
    </location>
</feature>
<keyword evidence="10" id="KW-1185">Reference proteome</keyword>
<comment type="subcellular location">
    <subcellularLocation>
        <location evidence="1">Cell membrane</location>
        <topology evidence="1">Multi-pass membrane protein</topology>
    </subcellularLocation>
</comment>
<dbReference type="Pfam" id="PF01266">
    <property type="entry name" value="DAO"/>
    <property type="match status" value="1"/>
</dbReference>
<evidence type="ECO:0000259" key="7">
    <source>
        <dbReference type="Pfam" id="PF00892"/>
    </source>
</evidence>
<evidence type="ECO:0000313" key="10">
    <source>
        <dbReference type="Proteomes" id="UP000313645"/>
    </source>
</evidence>
<protein>
    <submittedName>
        <fullName evidence="9">FAD-dependent oxidoreductase</fullName>
    </submittedName>
</protein>
<gene>
    <name evidence="9" type="ORF">EZI54_14305</name>
</gene>
<evidence type="ECO:0000256" key="4">
    <source>
        <dbReference type="ARBA" id="ARBA00022989"/>
    </source>
</evidence>
<dbReference type="Pfam" id="PF00892">
    <property type="entry name" value="EamA"/>
    <property type="match status" value="2"/>
</dbReference>
<evidence type="ECO:0000256" key="6">
    <source>
        <dbReference type="SAM" id="Phobius"/>
    </source>
</evidence>
<evidence type="ECO:0000256" key="1">
    <source>
        <dbReference type="ARBA" id="ARBA00004651"/>
    </source>
</evidence>
<keyword evidence="4 6" id="KW-1133">Transmembrane helix</keyword>
<dbReference type="Proteomes" id="UP000313645">
    <property type="component" value="Unassembled WGS sequence"/>
</dbReference>
<evidence type="ECO:0000313" key="9">
    <source>
        <dbReference type="EMBL" id="TBW54282.1"/>
    </source>
</evidence>
<proteinExistence type="predicted"/>
<dbReference type="InterPro" id="IPR000620">
    <property type="entry name" value="EamA_dom"/>
</dbReference>
<feature type="transmembrane region" description="Helical" evidence="6">
    <location>
        <begin position="138"/>
        <end position="157"/>
    </location>
</feature>
<organism evidence="9 10">
    <name type="scientific">Marinobacter halodurans</name>
    <dbReference type="NCBI Taxonomy" id="2528979"/>
    <lineage>
        <taxon>Bacteria</taxon>
        <taxon>Pseudomonadati</taxon>
        <taxon>Pseudomonadota</taxon>
        <taxon>Gammaproteobacteria</taxon>
        <taxon>Pseudomonadales</taxon>
        <taxon>Marinobacteraceae</taxon>
        <taxon>Marinobacter</taxon>
    </lineage>
</organism>
<keyword evidence="3 6" id="KW-0812">Transmembrane</keyword>
<evidence type="ECO:0000256" key="2">
    <source>
        <dbReference type="ARBA" id="ARBA00022475"/>
    </source>
</evidence>
<reference evidence="9 10" key="1">
    <citation type="submission" date="2019-02" db="EMBL/GenBank/DDBJ databases">
        <title>Marinobacter halodurans sp. nov., a marine bacterium isolated from sea tidal flat.</title>
        <authorList>
            <person name="Yoo Y."/>
            <person name="Lee D.W."/>
            <person name="Kim B.S."/>
            <person name="Kim J.-J."/>
        </authorList>
    </citation>
    <scope>NUCLEOTIDE SEQUENCE [LARGE SCALE GENOMIC DNA]</scope>
    <source>
        <strain evidence="9 10">YJ-S3-2</strain>
    </source>
</reference>
<evidence type="ECO:0000256" key="3">
    <source>
        <dbReference type="ARBA" id="ARBA00022692"/>
    </source>
</evidence>